<evidence type="ECO:0000313" key="6">
    <source>
        <dbReference type="Proteomes" id="UP000178820"/>
    </source>
</evidence>
<dbReference type="EMBL" id="MHOT01000010">
    <property type="protein sequence ID" value="OGZ69505.1"/>
    <property type="molecule type" value="Genomic_DNA"/>
</dbReference>
<dbReference type="PROSITE" id="PS50110">
    <property type="entry name" value="RESPONSE_REGULATORY"/>
    <property type="match status" value="1"/>
</dbReference>
<dbReference type="GO" id="GO:0000160">
    <property type="term" value="P:phosphorelay signal transduction system"/>
    <property type="evidence" value="ECO:0007669"/>
    <property type="project" value="UniProtKB-KW"/>
</dbReference>
<organism evidence="5 6">
    <name type="scientific">Candidatus Staskawiczbacteria bacterium RIFCSPHIGHO2_02_FULL_42_22</name>
    <dbReference type="NCBI Taxonomy" id="1802207"/>
    <lineage>
        <taxon>Bacteria</taxon>
        <taxon>Candidatus Staskawicziibacteriota</taxon>
    </lineage>
</organism>
<evidence type="ECO:0000259" key="4">
    <source>
        <dbReference type="PROSITE" id="PS50110"/>
    </source>
</evidence>
<dbReference type="PANTHER" id="PTHR44591:SF14">
    <property type="entry name" value="PROTEIN PILG"/>
    <property type="match status" value="1"/>
</dbReference>
<dbReference type="PANTHER" id="PTHR44591">
    <property type="entry name" value="STRESS RESPONSE REGULATOR PROTEIN 1"/>
    <property type="match status" value="1"/>
</dbReference>
<evidence type="ECO:0000256" key="1">
    <source>
        <dbReference type="ARBA" id="ARBA00022553"/>
    </source>
</evidence>
<dbReference type="InterPro" id="IPR050595">
    <property type="entry name" value="Bact_response_regulator"/>
</dbReference>
<evidence type="ECO:0000256" key="3">
    <source>
        <dbReference type="PROSITE-ProRule" id="PRU00169"/>
    </source>
</evidence>
<evidence type="ECO:0000313" key="5">
    <source>
        <dbReference type="EMBL" id="OGZ69505.1"/>
    </source>
</evidence>
<dbReference type="STRING" id="1802207.A3D44_03760"/>
<name>A0A1G2I441_9BACT</name>
<keyword evidence="1 3" id="KW-0597">Phosphoprotein</keyword>
<feature type="domain" description="Response regulatory" evidence="4">
    <location>
        <begin position="34"/>
        <end position="148"/>
    </location>
</feature>
<comment type="caution">
    <text evidence="5">The sequence shown here is derived from an EMBL/GenBank/DDBJ whole genome shotgun (WGS) entry which is preliminary data.</text>
</comment>
<reference evidence="5 6" key="1">
    <citation type="journal article" date="2016" name="Nat. Commun.">
        <title>Thousands of microbial genomes shed light on interconnected biogeochemical processes in an aquifer system.</title>
        <authorList>
            <person name="Anantharaman K."/>
            <person name="Brown C.T."/>
            <person name="Hug L.A."/>
            <person name="Sharon I."/>
            <person name="Castelle C.J."/>
            <person name="Probst A.J."/>
            <person name="Thomas B.C."/>
            <person name="Singh A."/>
            <person name="Wilkins M.J."/>
            <person name="Karaoz U."/>
            <person name="Brodie E.L."/>
            <person name="Williams K.H."/>
            <person name="Hubbard S.S."/>
            <person name="Banfield J.F."/>
        </authorList>
    </citation>
    <scope>NUCLEOTIDE SEQUENCE [LARGE SCALE GENOMIC DNA]</scope>
</reference>
<dbReference type="Proteomes" id="UP000178820">
    <property type="component" value="Unassembled WGS sequence"/>
</dbReference>
<dbReference type="SUPFAM" id="SSF52172">
    <property type="entry name" value="CheY-like"/>
    <property type="match status" value="1"/>
</dbReference>
<dbReference type="Gene3D" id="3.40.50.2300">
    <property type="match status" value="1"/>
</dbReference>
<sequence length="151" mass="17284">MQPKFGEKTRKVFSNWHFVIQGLSKSIMNKVNKKVLIVEDDEDFIFILEKKFTMEGFSVLKAKDGEEGMAVAKKEKPDLVITDILMPKMDGIVMAKKIRETDPDVPIIFLTNIKDVDYTIPVQKSDKFEYLIKSDTRIDDIVAKAKATLKV</sequence>
<protein>
    <recommendedName>
        <fullName evidence="4">Response regulatory domain-containing protein</fullName>
    </recommendedName>
</protein>
<gene>
    <name evidence="5" type="ORF">A3D44_03760</name>
</gene>
<dbReference type="InterPro" id="IPR011006">
    <property type="entry name" value="CheY-like_superfamily"/>
</dbReference>
<dbReference type="CDD" id="cd17574">
    <property type="entry name" value="REC_OmpR"/>
    <property type="match status" value="1"/>
</dbReference>
<dbReference type="AlphaFoldDB" id="A0A1G2I441"/>
<dbReference type="SMART" id="SM00448">
    <property type="entry name" value="REC"/>
    <property type="match status" value="1"/>
</dbReference>
<feature type="modified residue" description="4-aspartylphosphate" evidence="3">
    <location>
        <position position="83"/>
    </location>
</feature>
<dbReference type="Pfam" id="PF00072">
    <property type="entry name" value="Response_reg"/>
    <property type="match status" value="1"/>
</dbReference>
<accession>A0A1G2I441</accession>
<keyword evidence="2" id="KW-0902">Two-component regulatory system</keyword>
<evidence type="ECO:0000256" key="2">
    <source>
        <dbReference type="ARBA" id="ARBA00023012"/>
    </source>
</evidence>
<dbReference type="InterPro" id="IPR001789">
    <property type="entry name" value="Sig_transdc_resp-reg_receiver"/>
</dbReference>
<proteinExistence type="predicted"/>